<evidence type="ECO:0000313" key="10">
    <source>
        <dbReference type="Proteomes" id="UP000239648"/>
    </source>
</evidence>
<evidence type="ECO:0000259" key="6">
    <source>
        <dbReference type="PROSITE" id="PS50887"/>
    </source>
</evidence>
<dbReference type="Gene3D" id="2.10.70.100">
    <property type="match status" value="1"/>
</dbReference>
<dbReference type="NCBIfam" id="NF033749">
    <property type="entry name" value="bact_hemeryth"/>
    <property type="match status" value="1"/>
</dbReference>
<dbReference type="NCBIfam" id="TIGR02481">
    <property type="entry name" value="hemeryth_dom"/>
    <property type="match status" value="1"/>
</dbReference>
<dbReference type="SUPFAM" id="SSF55785">
    <property type="entry name" value="PYP-like sensor domain (PAS domain)"/>
    <property type="match status" value="2"/>
</dbReference>
<dbReference type="InterPro" id="IPR000160">
    <property type="entry name" value="GGDEF_dom"/>
</dbReference>
<evidence type="ECO:0000313" key="7">
    <source>
        <dbReference type="EMBL" id="PPK52563.1"/>
    </source>
</evidence>
<dbReference type="InterPro" id="IPR012827">
    <property type="entry name" value="Hemerythrin_metal-bd"/>
</dbReference>
<dbReference type="InterPro" id="IPR052155">
    <property type="entry name" value="Biofilm_reg_signaling"/>
</dbReference>
<reference evidence="7 10" key="1">
    <citation type="submission" date="2018-02" db="EMBL/GenBank/DDBJ databases">
        <title>Deep subsurface shale carbon reservoir microbial communities from Ohio and West Virginia, USA.</title>
        <authorList>
            <person name="Wrighton K."/>
        </authorList>
    </citation>
    <scope>NUCLEOTIDE SEQUENCE [LARGE SCALE GENOMIC DNA]</scope>
    <source>
        <strain evidence="7 10">UTICA-S1B6</strain>
    </source>
</reference>
<dbReference type="OrthoDB" id="9176779at2"/>
<dbReference type="SMART" id="SM00052">
    <property type="entry name" value="EAL"/>
    <property type="match status" value="1"/>
</dbReference>
<dbReference type="NCBIfam" id="TIGR00254">
    <property type="entry name" value="GGDEF"/>
    <property type="match status" value="1"/>
</dbReference>
<feature type="domain" description="GGDEF" evidence="6">
    <location>
        <begin position="658"/>
        <end position="792"/>
    </location>
</feature>
<name>A0A2S6G8M4_9GAMM</name>
<dbReference type="EMBL" id="PTIT01000005">
    <property type="protein sequence ID" value="PPK52563.1"/>
    <property type="molecule type" value="Genomic_DNA"/>
</dbReference>
<dbReference type="InterPro" id="IPR035965">
    <property type="entry name" value="PAS-like_dom_sf"/>
</dbReference>
<dbReference type="InterPro" id="IPR043128">
    <property type="entry name" value="Rev_trsase/Diguanyl_cyclase"/>
</dbReference>
<dbReference type="PROSITE" id="PS50113">
    <property type="entry name" value="PAC"/>
    <property type="match status" value="2"/>
</dbReference>
<dbReference type="InterPro" id="IPR025991">
    <property type="entry name" value="Chemoreceptor_zinc-bind_dom"/>
</dbReference>
<organism evidence="8 9">
    <name type="scientific">Marinobacter persicus</name>
    <dbReference type="NCBI Taxonomy" id="930118"/>
    <lineage>
        <taxon>Bacteria</taxon>
        <taxon>Pseudomonadati</taxon>
        <taxon>Pseudomonadota</taxon>
        <taxon>Gammaproteobacteria</taxon>
        <taxon>Pseudomonadales</taxon>
        <taxon>Marinobacteraceae</taxon>
        <taxon>Marinobacter</taxon>
    </lineage>
</organism>
<dbReference type="Proteomes" id="UP000239648">
    <property type="component" value="Unassembled WGS sequence"/>
</dbReference>
<dbReference type="Pfam" id="PF00990">
    <property type="entry name" value="GGDEF"/>
    <property type="match status" value="1"/>
</dbReference>
<dbReference type="SUPFAM" id="SSF47188">
    <property type="entry name" value="Hemerythrin-like"/>
    <property type="match status" value="1"/>
</dbReference>
<reference evidence="8 9" key="2">
    <citation type="submission" date="2018-02" db="EMBL/GenBank/DDBJ databases">
        <title>Subsurface microbial communities from deep shales in Ohio and West Virginia, USA.</title>
        <authorList>
            <person name="Wrighton K."/>
        </authorList>
    </citation>
    <scope>NUCLEOTIDE SEQUENCE [LARGE SCALE GENOMIC DNA]</scope>
    <source>
        <strain evidence="8 9">UTICA-S1B9</strain>
    </source>
</reference>
<evidence type="ECO:0000256" key="1">
    <source>
        <dbReference type="ARBA" id="ARBA00010587"/>
    </source>
</evidence>
<dbReference type="NCBIfam" id="TIGR00229">
    <property type="entry name" value="sensory_box"/>
    <property type="match status" value="1"/>
</dbReference>
<dbReference type="SMART" id="SM00086">
    <property type="entry name" value="PAC"/>
    <property type="match status" value="2"/>
</dbReference>
<dbReference type="RefSeq" id="WP_104415477.1">
    <property type="nucleotide sequence ID" value="NZ_PTIT01000005.1"/>
</dbReference>
<keyword evidence="3" id="KW-0408">Iron</keyword>
<dbReference type="Proteomes" id="UP000239446">
    <property type="component" value="Unassembled WGS sequence"/>
</dbReference>
<dbReference type="Gene3D" id="1.20.120.50">
    <property type="entry name" value="Hemerythrin-like"/>
    <property type="match status" value="1"/>
</dbReference>
<dbReference type="InterPro" id="IPR029016">
    <property type="entry name" value="GAF-like_dom_sf"/>
</dbReference>
<accession>A0A2S6G8M4</accession>
<dbReference type="SUPFAM" id="SSF141868">
    <property type="entry name" value="EAL domain-like"/>
    <property type="match status" value="1"/>
</dbReference>
<keyword evidence="2" id="KW-0479">Metal-binding</keyword>
<comment type="similarity">
    <text evidence="1">Belongs to the hemerythrin family.</text>
</comment>
<dbReference type="SUPFAM" id="SSF55073">
    <property type="entry name" value="Nucleotide cyclase"/>
    <property type="match status" value="1"/>
</dbReference>
<dbReference type="GO" id="GO:0046872">
    <property type="term" value="F:metal ion binding"/>
    <property type="evidence" value="ECO:0007669"/>
    <property type="project" value="UniProtKB-KW"/>
</dbReference>
<dbReference type="InterPro" id="IPR035938">
    <property type="entry name" value="Hemerythrin-like_sf"/>
</dbReference>
<proteinExistence type="inferred from homology"/>
<dbReference type="InterPro" id="IPR001610">
    <property type="entry name" value="PAC"/>
</dbReference>
<dbReference type="InterPro" id="IPR029787">
    <property type="entry name" value="Nucleotide_cyclase"/>
</dbReference>
<dbReference type="Pfam" id="PF01814">
    <property type="entry name" value="Hemerythrin"/>
    <property type="match status" value="1"/>
</dbReference>
<gene>
    <name evidence="8" type="ORF">B0H24_1005117</name>
    <name evidence="7" type="ORF">BY455_105116</name>
</gene>
<dbReference type="InterPro" id="IPR001633">
    <property type="entry name" value="EAL_dom"/>
</dbReference>
<dbReference type="InterPro" id="IPR000700">
    <property type="entry name" value="PAS-assoc_C"/>
</dbReference>
<evidence type="ECO:0000313" key="9">
    <source>
        <dbReference type="Proteomes" id="UP000239446"/>
    </source>
</evidence>
<dbReference type="AlphaFoldDB" id="A0A2S6G8M4"/>
<dbReference type="CDD" id="cd00130">
    <property type="entry name" value="PAS"/>
    <property type="match status" value="1"/>
</dbReference>
<evidence type="ECO:0000313" key="8">
    <source>
        <dbReference type="EMBL" id="PPK55536.1"/>
    </source>
</evidence>
<dbReference type="SMART" id="SM00065">
    <property type="entry name" value="GAF"/>
    <property type="match status" value="1"/>
</dbReference>
<dbReference type="Gene3D" id="3.30.450.20">
    <property type="entry name" value="PAS domain"/>
    <property type="match status" value="2"/>
</dbReference>
<sequence length="1179" mass="133706">MSAHESPTAFDIVPWNRSFETGIDTIDQQHRQLVKLLNDLAHQYVYGLEPDQLKGIVDGLVDYAAYHFETEEGLWIEAFKDDEWFTRHHHSHDGFVDKVRSMQAQVEQSPSLAGVDDLLSFLVSWLAHHILHDDRSMAVALLEVRKGLSLPEAKAASHEAMSGQVSGLIKSVLSMYKQLSGRTLALQREAYAREMAERKLREQEEHWKSVLGATNDALWDWSLDVLDTADPDATEKLFARAGQVIHPEDWPALKEDFLDHLLGKTEVFSNQHRVLDGDGNERWVQSRGKVIAHDADGRPSRIVGTQTDITERKTQELILQRERDTRLLISDFASDFMAASPEEFDAAIERALQRAGDYMGADRTYVFLVNEDHRYMSNTHEWCAAGISPEIDNLQNIPSNLTPWWWQQLRTTGHVLVPRVSDMPPEAHAEHAILEAQDIQSVCVYPLHMNGELVGFMGNDAVWEEKHWGPETLQFLELMSDLLSIALEHRQVQKQRERAAVRLERAEQQAHLGHWQYKPDSGEGFWSAEVFRIFERNPSDSTPTYDSYLDMVHPEDRQKTHEAFQQAKNEMGFLHTEHRICLASGQTKYLEVRGQFKSGPDGKPSFIEGTTQDISEKARHREQLRRLAYEDALTGLPNRRAVVDELQQEIDHCEQGGGRLVLALLDLDNFREANERHGPALGDDVLVALSQRMRTVCDAPAVVGRTGGDEFVVLLPRMKPDDDSFLLFRRLLVAINEPLTLSGTELKITASIGITQYPQLDNVSEEQLLRQAQQALFQAKMQGKNRIQQYDVQWEQSTRALTGKLQAIKRALLNEEFVLYYQPKVNMAKGTVLGVEALIRWQKPTGEVIPPGSFLPAIQDHPLEIELGDWVIHTALAQAEAWHAQGLSLEVSVNVTSLQILEDSFVSKLQAALNAHPGIAPEVLQIEILESSALHDLDKVSRVMQACRKLGIRFALDDFGTGFSSLSYLKHLPASVLKIDQSFVRNMLDDSDDLSIISGVVGMSQAFGLQVLAEGIETEEHGDLLLRLGCELGQGYGIARPMRAEDLPHWVRHWRASSVWQEQKPVDFHNLPLLHAEVEHRHWVNQVEQWLRGEIDSLPALQASHCKVGRWIENDGQDRFLNNSVLTKLMIHHERLHRAGEQAVDARARGDEQAVHESLSAMYEYRDNVLSTLRLLERD</sequence>
<dbReference type="PROSITE" id="PS50883">
    <property type="entry name" value="EAL"/>
    <property type="match status" value="1"/>
</dbReference>
<dbReference type="Pfam" id="PF01590">
    <property type="entry name" value="GAF"/>
    <property type="match status" value="1"/>
</dbReference>
<dbReference type="Gene3D" id="3.30.70.270">
    <property type="match status" value="1"/>
</dbReference>
<comment type="caution">
    <text evidence="8">The sequence shown here is derived from an EMBL/GenBank/DDBJ whole genome shotgun (WGS) entry which is preliminary data.</text>
</comment>
<dbReference type="Pfam" id="PF08447">
    <property type="entry name" value="PAS_3"/>
    <property type="match status" value="2"/>
</dbReference>
<dbReference type="Pfam" id="PF00563">
    <property type="entry name" value="EAL"/>
    <property type="match status" value="1"/>
</dbReference>
<dbReference type="SUPFAM" id="SSF55781">
    <property type="entry name" value="GAF domain-like"/>
    <property type="match status" value="1"/>
</dbReference>
<dbReference type="SMART" id="SM00267">
    <property type="entry name" value="GGDEF"/>
    <property type="match status" value="1"/>
</dbReference>
<dbReference type="EMBL" id="PTIU01000005">
    <property type="protein sequence ID" value="PPK55536.1"/>
    <property type="molecule type" value="Genomic_DNA"/>
</dbReference>
<feature type="domain" description="PAC" evidence="4">
    <location>
        <begin position="574"/>
        <end position="626"/>
    </location>
</feature>
<dbReference type="Pfam" id="PF13682">
    <property type="entry name" value="CZB"/>
    <property type="match status" value="1"/>
</dbReference>
<dbReference type="Gene3D" id="3.30.450.40">
    <property type="match status" value="1"/>
</dbReference>
<evidence type="ECO:0000259" key="4">
    <source>
        <dbReference type="PROSITE" id="PS50113"/>
    </source>
</evidence>
<evidence type="ECO:0000256" key="2">
    <source>
        <dbReference type="ARBA" id="ARBA00022723"/>
    </source>
</evidence>
<dbReference type="InterPro" id="IPR012312">
    <property type="entry name" value="Hemerythrin-like"/>
</dbReference>
<dbReference type="InterPro" id="IPR000014">
    <property type="entry name" value="PAS"/>
</dbReference>
<dbReference type="InterPro" id="IPR035919">
    <property type="entry name" value="EAL_sf"/>
</dbReference>
<dbReference type="PROSITE" id="PS50887">
    <property type="entry name" value="GGDEF"/>
    <property type="match status" value="1"/>
</dbReference>
<dbReference type="CDD" id="cd01949">
    <property type="entry name" value="GGDEF"/>
    <property type="match status" value="1"/>
</dbReference>
<dbReference type="Gene3D" id="1.20.120.30">
    <property type="entry name" value="Aspartate receptor, ligand-binding domain"/>
    <property type="match status" value="1"/>
</dbReference>
<dbReference type="InterPro" id="IPR003018">
    <property type="entry name" value="GAF"/>
</dbReference>
<protein>
    <submittedName>
        <fullName evidence="8">PAS domain S-box-containing protein/diguanylate cyclase (GGDEF)-like protein/hemerythrin-like metal-binding protein</fullName>
    </submittedName>
</protein>
<dbReference type="Gene3D" id="3.20.20.450">
    <property type="entry name" value="EAL domain"/>
    <property type="match status" value="1"/>
</dbReference>
<dbReference type="PANTHER" id="PTHR44757:SF2">
    <property type="entry name" value="BIOFILM ARCHITECTURE MAINTENANCE PROTEIN MBAA"/>
    <property type="match status" value="1"/>
</dbReference>
<dbReference type="InterPro" id="IPR013655">
    <property type="entry name" value="PAS_fold_3"/>
</dbReference>
<dbReference type="CDD" id="cd01948">
    <property type="entry name" value="EAL"/>
    <property type="match status" value="1"/>
</dbReference>
<feature type="domain" description="PAC" evidence="4">
    <location>
        <begin position="268"/>
        <end position="321"/>
    </location>
</feature>
<dbReference type="PANTHER" id="PTHR44757">
    <property type="entry name" value="DIGUANYLATE CYCLASE DGCP"/>
    <property type="match status" value="1"/>
</dbReference>
<keyword evidence="10" id="KW-1185">Reference proteome</keyword>
<feature type="domain" description="EAL" evidence="5">
    <location>
        <begin position="801"/>
        <end position="1055"/>
    </location>
</feature>
<dbReference type="CDD" id="cd12107">
    <property type="entry name" value="Hemerythrin"/>
    <property type="match status" value="1"/>
</dbReference>
<evidence type="ECO:0000256" key="3">
    <source>
        <dbReference type="ARBA" id="ARBA00023004"/>
    </source>
</evidence>
<evidence type="ECO:0000259" key="5">
    <source>
        <dbReference type="PROSITE" id="PS50883"/>
    </source>
</evidence>